<comment type="similarity">
    <text evidence="1">Belongs to the peptidase C78 family.</text>
</comment>
<evidence type="ECO:0000256" key="7">
    <source>
        <dbReference type="ARBA" id="ARBA00073264"/>
    </source>
</evidence>
<dbReference type="InterPro" id="IPR038765">
    <property type="entry name" value="Papain-like_cys_pep_sf"/>
</dbReference>
<dbReference type="GO" id="GO:0005783">
    <property type="term" value="C:endoplasmic reticulum"/>
    <property type="evidence" value="ECO:0007669"/>
    <property type="project" value="TreeGrafter"/>
</dbReference>
<dbReference type="RefSeq" id="XP_011204945.2">
    <property type="nucleotide sequence ID" value="XM_011206643.4"/>
</dbReference>
<reference evidence="11" key="1">
    <citation type="journal article" date="2014" name="BMC Genomics">
        <title>Characterizing the developmental transcriptome of the oriental fruit fly, Bactrocera dorsalis (Diptera: Tephritidae) through comparative genomic analysis with Drosophila melanogaster utilizing modENCODE datasets.</title>
        <authorList>
            <person name="Geib S.M."/>
            <person name="Calla B."/>
            <person name="Hall B."/>
            <person name="Hou S."/>
            <person name="Manoukis N.C."/>
        </authorList>
    </citation>
    <scope>NUCLEOTIDE SEQUENCE</scope>
    <source>
        <strain evidence="11">Punador</strain>
    </source>
</reference>
<evidence type="ECO:0000256" key="5">
    <source>
        <dbReference type="ARBA" id="ARBA00022807"/>
    </source>
</evidence>
<evidence type="ECO:0000256" key="1">
    <source>
        <dbReference type="ARBA" id="ARBA00008552"/>
    </source>
</evidence>
<proteinExistence type="inferred from homology"/>
<dbReference type="KEGG" id="bdr:105227353"/>
<comment type="function">
    <text evidence="6">Thiol protease which recognizes and hydrolyzes the peptide bond at the C-terminal Gly of UFM1, a ubiquitin-like modifier protein bound to a number of target proteins. Does not hydrolyze SUMO1 or ISG15 ubiquitin-like proteins.</text>
</comment>
<sequence length="618" mass="69478">MLPKLKISAFLLKRLERIKQQCSGCLFGVLYGEGTLLLMGFNVESTIGHLNYEQIQFKFPAELDLCGLVKFGDCTDAEAHINDILKDVDITDNPILLQCELGTLVGMRASVFIHSKFEEVPYEVMEAEQLYRDFCFTKLKCSLELYTHQTVEAVRREMHTLRKLVSGGSLAFCLESTKIYVTSGGAQGQGITNESLINNVLNAVSKAISSADENHENIEKGGKKKVQSSSVSLANVFGALGCAYDILRINVLRCKTRERNAIDSTGGSNQAAPPAVAMCVKREEEKVCMPLEVEAMAMLCKSTRVSRLYDILIESICRSLRLFEQSMVERLENSTETPQLLRPSGYHFFPQEFGHFLSCSYLDGVSDDETSVQDKRKKLHRHFGLPVTRPYFRRANHCLFYDELSTPSPLVNTHIGLRPSGITDGRQYLVQGNYHYYHYLQQQMQDKGWGCAYRSLQTICSWFLLQGYTEKPVPTHREIQKYLVNIGDKQPSFVGSTQWIGSTEVSMCLQGFLNVDSRIQHVTSGAEVANLASDLAMHFQTQGTPIMIGGGVLAHTIIGIDYCSQTGKVKFLILDPHYTGADDLHTIQTKGWCGWKGGDFWDKKSYYNLCMPQRPIIF</sequence>
<protein>
    <recommendedName>
        <fullName evidence="7">Probable Ufm1-specific protease 2</fullName>
    </recommendedName>
</protein>
<dbReference type="InterPro" id="IPR049387">
    <property type="entry name" value="UFSP2-like_2nd"/>
</dbReference>
<dbReference type="SUPFAM" id="SSF54001">
    <property type="entry name" value="Cysteine proteinases"/>
    <property type="match status" value="1"/>
</dbReference>
<dbReference type="Pfam" id="PF26560">
    <property type="entry name" value="UFSP2_MPN_insect"/>
    <property type="match status" value="1"/>
</dbReference>
<dbReference type="InterPro" id="IPR058757">
    <property type="entry name" value="UFSP2_MPN_N"/>
</dbReference>
<dbReference type="CTD" id="55325"/>
<evidence type="ECO:0000256" key="6">
    <source>
        <dbReference type="ARBA" id="ARBA00057559"/>
    </source>
</evidence>
<organism evidence="11">
    <name type="scientific">Bactrocera dorsalis</name>
    <name type="common">Oriental fruit fly</name>
    <name type="synonym">Dacus dorsalis</name>
    <dbReference type="NCBI Taxonomy" id="27457"/>
    <lineage>
        <taxon>Eukaryota</taxon>
        <taxon>Metazoa</taxon>
        <taxon>Ecdysozoa</taxon>
        <taxon>Arthropoda</taxon>
        <taxon>Hexapoda</taxon>
        <taxon>Insecta</taxon>
        <taxon>Pterygota</taxon>
        <taxon>Neoptera</taxon>
        <taxon>Endopterygota</taxon>
        <taxon>Diptera</taxon>
        <taxon>Brachycera</taxon>
        <taxon>Muscomorpha</taxon>
        <taxon>Tephritoidea</taxon>
        <taxon>Tephritidae</taxon>
        <taxon>Bactrocera</taxon>
        <taxon>Bactrocera</taxon>
    </lineage>
</organism>
<name>A0A034VL55_BACDO</name>
<dbReference type="GeneID" id="105227353"/>
<keyword evidence="5" id="KW-0788">Thiol protease</keyword>
<feature type="domain" description="UFSP1/2/DUB catalytic" evidence="8">
    <location>
        <begin position="426"/>
        <end position="610"/>
    </location>
</feature>
<feature type="domain" description="UFSP2 second" evidence="9">
    <location>
        <begin position="243"/>
        <end position="403"/>
    </location>
</feature>
<gene>
    <name evidence="11" type="primary">UFSP2</name>
</gene>
<dbReference type="MEROPS" id="C78.A01"/>
<evidence type="ECO:0000259" key="8">
    <source>
        <dbReference type="Pfam" id="PF07910"/>
    </source>
</evidence>
<evidence type="ECO:0000313" key="11">
    <source>
        <dbReference type="EMBL" id="JAC44051.1"/>
    </source>
</evidence>
<keyword evidence="4" id="KW-0378">Hydrolase</keyword>
<keyword evidence="2 11" id="KW-0645">Protease</keyword>
<evidence type="ECO:0000256" key="4">
    <source>
        <dbReference type="ARBA" id="ARBA00022801"/>
    </source>
</evidence>
<dbReference type="Pfam" id="PF20908">
    <property type="entry name" value="UfSP2_N"/>
    <property type="match status" value="1"/>
</dbReference>
<keyword evidence="3" id="KW-0833">Ubl conjugation pathway</keyword>
<dbReference type="Pfam" id="PF07910">
    <property type="entry name" value="Peptidase_C78"/>
    <property type="match status" value="1"/>
</dbReference>
<dbReference type="FunFam" id="3.90.70.130:FF:000001">
    <property type="entry name" value="Probable Ufm1-specific protease 2"/>
    <property type="match status" value="1"/>
</dbReference>
<dbReference type="Gene3D" id="3.90.70.130">
    <property type="match status" value="1"/>
</dbReference>
<evidence type="ECO:0000259" key="10">
    <source>
        <dbReference type="Pfam" id="PF26560"/>
    </source>
</evidence>
<evidence type="ECO:0000259" key="9">
    <source>
        <dbReference type="Pfam" id="PF20908"/>
    </source>
</evidence>
<dbReference type="GO" id="GO:0071567">
    <property type="term" value="F:deUFMylase activity"/>
    <property type="evidence" value="ECO:0007669"/>
    <property type="project" value="TreeGrafter"/>
</dbReference>
<dbReference type="PANTHER" id="PTHR48153:SF2">
    <property type="entry name" value="UFM1-SPECIFIC PROTEASE 2"/>
    <property type="match status" value="1"/>
</dbReference>
<evidence type="ECO:0000256" key="3">
    <source>
        <dbReference type="ARBA" id="ARBA00022786"/>
    </source>
</evidence>
<dbReference type="EMBL" id="GAKP01014901">
    <property type="protein sequence ID" value="JAC44051.1"/>
    <property type="molecule type" value="Transcribed_RNA"/>
</dbReference>
<evidence type="ECO:0000256" key="2">
    <source>
        <dbReference type="ARBA" id="ARBA00022670"/>
    </source>
</evidence>
<dbReference type="GO" id="GO:0006508">
    <property type="term" value="P:proteolysis"/>
    <property type="evidence" value="ECO:0007669"/>
    <property type="project" value="UniProtKB-KW"/>
</dbReference>
<dbReference type="GO" id="GO:0005634">
    <property type="term" value="C:nucleus"/>
    <property type="evidence" value="ECO:0007669"/>
    <property type="project" value="TreeGrafter"/>
</dbReference>
<feature type="domain" description="UFSP2 N-terminal MPN-like" evidence="10">
    <location>
        <begin position="1"/>
        <end position="130"/>
    </location>
</feature>
<accession>A0A034VL55</accession>
<dbReference type="OrthoDB" id="417506at2759"/>
<dbReference type="AlphaFoldDB" id="A0A034VL55"/>
<dbReference type="PANTHER" id="PTHR48153">
    <property type="entry name" value="UFM1-SPECIFIC PROTEASE 2"/>
    <property type="match status" value="1"/>
</dbReference>
<dbReference type="InterPro" id="IPR012462">
    <property type="entry name" value="UFSP1/2_DUB_cat"/>
</dbReference>